<evidence type="ECO:0000256" key="4">
    <source>
        <dbReference type="ARBA" id="ARBA00022692"/>
    </source>
</evidence>
<comment type="similarity">
    <text evidence="2 7">Belongs to the DLT1 family.</text>
</comment>
<evidence type="ECO:0000256" key="1">
    <source>
        <dbReference type="ARBA" id="ARBA00002489"/>
    </source>
</evidence>
<evidence type="ECO:0000256" key="6">
    <source>
        <dbReference type="ARBA" id="ARBA00023136"/>
    </source>
</evidence>
<evidence type="ECO:0000256" key="3">
    <source>
        <dbReference type="ARBA" id="ARBA00021353"/>
    </source>
</evidence>
<keyword evidence="4 7" id="KW-0812">Transmembrane</keyword>
<feature type="transmembrane region" description="Helical" evidence="7">
    <location>
        <begin position="15"/>
        <end position="39"/>
    </location>
</feature>
<evidence type="ECO:0000313" key="8">
    <source>
        <dbReference type="EMBL" id="TFL06077.1"/>
    </source>
</evidence>
<dbReference type="OrthoDB" id="337038at2759"/>
<dbReference type="GO" id="GO:0016020">
    <property type="term" value="C:membrane"/>
    <property type="evidence" value="ECO:0007669"/>
    <property type="project" value="UniProtKB-SubCell"/>
</dbReference>
<evidence type="ECO:0000256" key="2">
    <source>
        <dbReference type="ARBA" id="ARBA00005550"/>
    </source>
</evidence>
<dbReference type="AlphaFoldDB" id="A0A5C3QXK9"/>
<evidence type="ECO:0000256" key="7">
    <source>
        <dbReference type="RuleBase" id="RU367100"/>
    </source>
</evidence>
<dbReference type="PANTHER" id="PTHR40021:SF1">
    <property type="entry name" value="DEFECT AT LOW TEMPERATURE PROTEIN 1"/>
    <property type="match status" value="1"/>
</dbReference>
<dbReference type="EMBL" id="ML178815">
    <property type="protein sequence ID" value="TFL06077.1"/>
    <property type="molecule type" value="Genomic_DNA"/>
</dbReference>
<name>A0A5C3QXK9_9AGAR</name>
<comment type="subcellular location">
    <subcellularLocation>
        <location evidence="7">Membrane</location>
        <topology evidence="7">Multi-pass membrane protein</topology>
    </subcellularLocation>
</comment>
<proteinExistence type="inferred from homology"/>
<feature type="transmembrane region" description="Helical" evidence="7">
    <location>
        <begin position="51"/>
        <end position="72"/>
    </location>
</feature>
<comment type="function">
    <text evidence="1 7">Required for growth under high-pressure and low-temperature conditions.</text>
</comment>
<dbReference type="InterPro" id="IPR038869">
    <property type="entry name" value="DLT1"/>
</dbReference>
<keyword evidence="5 7" id="KW-1133">Transmembrane helix</keyword>
<evidence type="ECO:0000256" key="5">
    <source>
        <dbReference type="ARBA" id="ARBA00022989"/>
    </source>
</evidence>
<evidence type="ECO:0000313" key="9">
    <source>
        <dbReference type="Proteomes" id="UP000305067"/>
    </source>
</evidence>
<keyword evidence="6 7" id="KW-0472">Membrane</keyword>
<organism evidence="8 9">
    <name type="scientific">Pterulicium gracile</name>
    <dbReference type="NCBI Taxonomy" id="1884261"/>
    <lineage>
        <taxon>Eukaryota</taxon>
        <taxon>Fungi</taxon>
        <taxon>Dikarya</taxon>
        <taxon>Basidiomycota</taxon>
        <taxon>Agaricomycotina</taxon>
        <taxon>Agaricomycetes</taxon>
        <taxon>Agaricomycetidae</taxon>
        <taxon>Agaricales</taxon>
        <taxon>Pleurotineae</taxon>
        <taxon>Pterulaceae</taxon>
        <taxon>Pterulicium</taxon>
    </lineage>
</organism>
<accession>A0A5C3QXK9</accession>
<dbReference type="PROSITE" id="PS51257">
    <property type="entry name" value="PROKAR_LIPOPROTEIN"/>
    <property type="match status" value="1"/>
</dbReference>
<dbReference type="STRING" id="1884261.A0A5C3QXK9"/>
<gene>
    <name evidence="7" type="primary">DLT1</name>
    <name evidence="8" type="ORF">BDV98DRAFT_540050</name>
</gene>
<keyword evidence="9" id="KW-1185">Reference proteome</keyword>
<protein>
    <recommendedName>
        <fullName evidence="3 7">Defect at low temperature protein 1</fullName>
    </recommendedName>
</protein>
<sequence>MLSFRRLQRTFTDSLYFLFILVLLCAFGLSCTALISQAIRSSPRRTWRNNFNAVIVWASYLAVVLVGLIIFAKRKFATYQRMSRISKMYRTLGRNDLPKKVHAYVTEEYARACLTAHSSLPSDIYHEGWGRPGSRYAGIRFRRALLDTIPKIGTSPTLSPPLSSQHSADVLAHLIIPSHPTLKPHAHMIHHFRFLLPFLQDDEDGIPILHYYDSAVQLARNSTREPTEKEFELGMDAAEEIMRSLHEVLLGLQEDSTTQLSAPLTMFDDAPLTIFDDLDSLSKA</sequence>
<dbReference type="Proteomes" id="UP000305067">
    <property type="component" value="Unassembled WGS sequence"/>
</dbReference>
<dbReference type="PANTHER" id="PTHR40021">
    <property type="entry name" value="DEFECT AT LOW TEMPERATURE PROTEIN 1"/>
    <property type="match status" value="1"/>
</dbReference>
<reference evidence="8 9" key="1">
    <citation type="journal article" date="2019" name="Nat. Ecol. Evol.">
        <title>Megaphylogeny resolves global patterns of mushroom evolution.</title>
        <authorList>
            <person name="Varga T."/>
            <person name="Krizsan K."/>
            <person name="Foldi C."/>
            <person name="Dima B."/>
            <person name="Sanchez-Garcia M."/>
            <person name="Sanchez-Ramirez S."/>
            <person name="Szollosi G.J."/>
            <person name="Szarkandi J.G."/>
            <person name="Papp V."/>
            <person name="Albert L."/>
            <person name="Andreopoulos W."/>
            <person name="Angelini C."/>
            <person name="Antonin V."/>
            <person name="Barry K.W."/>
            <person name="Bougher N.L."/>
            <person name="Buchanan P."/>
            <person name="Buyck B."/>
            <person name="Bense V."/>
            <person name="Catcheside P."/>
            <person name="Chovatia M."/>
            <person name="Cooper J."/>
            <person name="Damon W."/>
            <person name="Desjardin D."/>
            <person name="Finy P."/>
            <person name="Geml J."/>
            <person name="Haridas S."/>
            <person name="Hughes K."/>
            <person name="Justo A."/>
            <person name="Karasinski D."/>
            <person name="Kautmanova I."/>
            <person name="Kiss B."/>
            <person name="Kocsube S."/>
            <person name="Kotiranta H."/>
            <person name="LaButti K.M."/>
            <person name="Lechner B.E."/>
            <person name="Liimatainen K."/>
            <person name="Lipzen A."/>
            <person name="Lukacs Z."/>
            <person name="Mihaltcheva S."/>
            <person name="Morgado L.N."/>
            <person name="Niskanen T."/>
            <person name="Noordeloos M.E."/>
            <person name="Ohm R.A."/>
            <person name="Ortiz-Santana B."/>
            <person name="Ovrebo C."/>
            <person name="Racz N."/>
            <person name="Riley R."/>
            <person name="Savchenko A."/>
            <person name="Shiryaev A."/>
            <person name="Soop K."/>
            <person name="Spirin V."/>
            <person name="Szebenyi C."/>
            <person name="Tomsovsky M."/>
            <person name="Tulloss R.E."/>
            <person name="Uehling J."/>
            <person name="Grigoriev I.V."/>
            <person name="Vagvolgyi C."/>
            <person name="Papp T."/>
            <person name="Martin F.M."/>
            <person name="Miettinen O."/>
            <person name="Hibbett D.S."/>
            <person name="Nagy L.G."/>
        </authorList>
    </citation>
    <scope>NUCLEOTIDE SEQUENCE [LARGE SCALE GENOMIC DNA]</scope>
    <source>
        <strain evidence="8 9">CBS 309.79</strain>
    </source>
</reference>